<comment type="similarity">
    <text evidence="2">Belongs to the fgaFS/easG family.</text>
</comment>
<dbReference type="RefSeq" id="XP_008079532.1">
    <property type="nucleotide sequence ID" value="XM_008081341.1"/>
</dbReference>
<dbReference type="OMA" id="WTISRPG"/>
<reference evidence="6 7" key="1">
    <citation type="journal article" date="2013" name="BMC Genomics">
        <title>Genomics-driven discovery of the pneumocandin biosynthetic gene cluster in the fungus Glarea lozoyensis.</title>
        <authorList>
            <person name="Chen L."/>
            <person name="Yue Q."/>
            <person name="Zhang X."/>
            <person name="Xiang M."/>
            <person name="Wang C."/>
            <person name="Li S."/>
            <person name="Che Y."/>
            <person name="Ortiz-Lopez F.J."/>
            <person name="Bills G.F."/>
            <person name="Liu X."/>
            <person name="An Z."/>
        </authorList>
    </citation>
    <scope>NUCLEOTIDE SEQUENCE [LARGE SCALE GENOMIC DNA]</scope>
    <source>
        <strain evidence="7">ATCC 20868 / MF5171</strain>
    </source>
</reference>
<dbReference type="GO" id="GO:0016491">
    <property type="term" value="F:oxidoreductase activity"/>
    <property type="evidence" value="ECO:0007669"/>
    <property type="project" value="UniProtKB-KW"/>
</dbReference>
<dbReference type="Gene3D" id="3.40.50.720">
    <property type="entry name" value="NAD(P)-binding Rossmann-like Domain"/>
    <property type="match status" value="1"/>
</dbReference>
<evidence type="ECO:0000256" key="1">
    <source>
        <dbReference type="ARBA" id="ARBA00005107"/>
    </source>
</evidence>
<dbReference type="KEGG" id="glz:GLAREA_05927"/>
<evidence type="ECO:0000259" key="5">
    <source>
        <dbReference type="Pfam" id="PF05368"/>
    </source>
</evidence>
<comment type="pathway">
    <text evidence="1">Alkaloid biosynthesis; ergot alkaloid biosynthesis.</text>
</comment>
<dbReference type="eggNOG" id="ENOG502RYYU">
    <property type="taxonomic scope" value="Eukaryota"/>
</dbReference>
<dbReference type="STRING" id="1116229.S3D563"/>
<dbReference type="OrthoDB" id="9997102at2759"/>
<dbReference type="InterPro" id="IPR051604">
    <property type="entry name" value="Ergot_Alk_Oxidoreductase"/>
</dbReference>
<dbReference type="HOGENOM" id="CLU_007383_10_6_1"/>
<evidence type="ECO:0000256" key="2">
    <source>
        <dbReference type="ARBA" id="ARBA00005372"/>
    </source>
</evidence>
<dbReference type="InterPro" id="IPR036291">
    <property type="entry name" value="NAD(P)-bd_dom_sf"/>
</dbReference>
<dbReference type="NCBIfam" id="TIGR03649">
    <property type="entry name" value="ergot_EASG"/>
    <property type="match status" value="1"/>
</dbReference>
<evidence type="ECO:0000256" key="3">
    <source>
        <dbReference type="ARBA" id="ARBA00022589"/>
    </source>
</evidence>
<proteinExistence type="inferred from homology"/>
<keyword evidence="4" id="KW-0560">Oxidoreductase</keyword>
<organism evidence="6 7">
    <name type="scientific">Glarea lozoyensis (strain ATCC 20868 / MF5171)</name>
    <dbReference type="NCBI Taxonomy" id="1116229"/>
    <lineage>
        <taxon>Eukaryota</taxon>
        <taxon>Fungi</taxon>
        <taxon>Dikarya</taxon>
        <taxon>Ascomycota</taxon>
        <taxon>Pezizomycotina</taxon>
        <taxon>Leotiomycetes</taxon>
        <taxon>Helotiales</taxon>
        <taxon>Helotiaceae</taxon>
        <taxon>Glarea</taxon>
    </lineage>
</organism>
<dbReference type="PANTHER" id="PTHR43162:SF1">
    <property type="entry name" value="PRESTALK A DIFFERENTIATION PROTEIN A"/>
    <property type="match status" value="1"/>
</dbReference>
<dbReference type="InterPro" id="IPR008030">
    <property type="entry name" value="NmrA-like"/>
</dbReference>
<dbReference type="Pfam" id="PF05368">
    <property type="entry name" value="NmrA"/>
    <property type="match status" value="1"/>
</dbReference>
<feature type="domain" description="NmrA-like" evidence="5">
    <location>
        <begin position="129"/>
        <end position="250"/>
    </location>
</feature>
<dbReference type="InterPro" id="IPR019901">
    <property type="entry name" value="Ergot_alkaloid_biosynthesis"/>
</dbReference>
<dbReference type="Gene3D" id="3.90.25.10">
    <property type="entry name" value="UDP-galactose 4-epimerase, domain 1"/>
    <property type="match status" value="1"/>
</dbReference>
<dbReference type="AlphaFoldDB" id="S3D563"/>
<dbReference type="GO" id="GO:0035835">
    <property type="term" value="P:indole alkaloid biosynthetic process"/>
    <property type="evidence" value="ECO:0007669"/>
    <property type="project" value="UniProtKB-UniPathway"/>
</dbReference>
<evidence type="ECO:0000313" key="7">
    <source>
        <dbReference type="Proteomes" id="UP000016922"/>
    </source>
</evidence>
<dbReference type="UniPathway" id="UPA00327"/>
<evidence type="ECO:0000313" key="6">
    <source>
        <dbReference type="EMBL" id="EPE32915.1"/>
    </source>
</evidence>
<dbReference type="Proteomes" id="UP000016922">
    <property type="component" value="Unassembled WGS sequence"/>
</dbReference>
<protein>
    <submittedName>
        <fullName evidence="6">NAD(P)-binding Rossmann-fold containing protein</fullName>
    </submittedName>
</protein>
<keyword evidence="7" id="KW-1185">Reference proteome</keyword>
<name>S3D563_GLAL2</name>
<accession>S3D563</accession>
<keyword evidence="3" id="KW-0017">Alkaloid metabolism</keyword>
<sequence length="288" mass="31452">MTTLLLGGHGKTALQIAAILRASNQSFLVASRTASAGSTYTHAKFDWFDERTYESPFLKASSEGMKPIASVWLVAPPIFELAPPMIKFVEFARAREVKRFVLLSASTIEKGGPAMGQVHAHLDTIKGIVYAVLRPTWFMDNFSTAGELQQLAIKNDSKIYSAAGDGKIPFISAKDIAKVAVKCLTNGNLQAKEYVLLGPKLHTYDEVASIISGVVGREIVHVKLSEADFTKHLISRGVPLSDAEFMAIMETGIKNGGQESLNDVVEEVTGSPPETFTDFAFRHKECWM</sequence>
<dbReference type="EMBL" id="KE145358">
    <property type="protein sequence ID" value="EPE32915.1"/>
    <property type="molecule type" value="Genomic_DNA"/>
</dbReference>
<evidence type="ECO:0000256" key="4">
    <source>
        <dbReference type="ARBA" id="ARBA00023002"/>
    </source>
</evidence>
<dbReference type="SUPFAM" id="SSF51735">
    <property type="entry name" value="NAD(P)-binding Rossmann-fold domains"/>
    <property type="match status" value="1"/>
</dbReference>
<gene>
    <name evidence="6" type="ORF">GLAREA_05927</name>
</gene>
<dbReference type="PANTHER" id="PTHR43162">
    <property type="match status" value="1"/>
</dbReference>
<dbReference type="GeneID" id="19464981"/>